<name>A0AAV4XK63_CAEEX</name>
<dbReference type="AlphaFoldDB" id="A0AAV4XK63"/>
<gene>
    <name evidence="1" type="ORF">CEXT_369281</name>
</gene>
<organism evidence="1 2">
    <name type="scientific">Caerostris extrusa</name>
    <name type="common">Bark spider</name>
    <name type="synonym">Caerostris bankana</name>
    <dbReference type="NCBI Taxonomy" id="172846"/>
    <lineage>
        <taxon>Eukaryota</taxon>
        <taxon>Metazoa</taxon>
        <taxon>Ecdysozoa</taxon>
        <taxon>Arthropoda</taxon>
        <taxon>Chelicerata</taxon>
        <taxon>Arachnida</taxon>
        <taxon>Araneae</taxon>
        <taxon>Araneomorphae</taxon>
        <taxon>Entelegynae</taxon>
        <taxon>Araneoidea</taxon>
        <taxon>Araneidae</taxon>
        <taxon>Caerostris</taxon>
    </lineage>
</organism>
<sequence length="148" mass="17101">MTVFLEMTLFDSGMIAHEQHKLRNSELIPAHLKEHSVTIMYCSFAFITLIGHFSLQHCLDIIVFSSKSQIQIQLWICISVFRSRARIRQLTKELYRISKHAAFLHHPEIENVEGGHLGVLFIRGLHYCSLCSDVCQFWDDNSRTVPTA</sequence>
<evidence type="ECO:0000313" key="1">
    <source>
        <dbReference type="EMBL" id="GIY94394.1"/>
    </source>
</evidence>
<proteinExistence type="predicted"/>
<dbReference type="Proteomes" id="UP001054945">
    <property type="component" value="Unassembled WGS sequence"/>
</dbReference>
<accession>A0AAV4XK63</accession>
<reference evidence="1 2" key="1">
    <citation type="submission" date="2021-06" db="EMBL/GenBank/DDBJ databases">
        <title>Caerostris extrusa draft genome.</title>
        <authorList>
            <person name="Kono N."/>
            <person name="Arakawa K."/>
        </authorList>
    </citation>
    <scope>NUCLEOTIDE SEQUENCE [LARGE SCALE GENOMIC DNA]</scope>
</reference>
<protein>
    <submittedName>
        <fullName evidence="1">Uncharacterized protein</fullName>
    </submittedName>
</protein>
<dbReference type="EMBL" id="BPLR01000386">
    <property type="protein sequence ID" value="GIY94394.1"/>
    <property type="molecule type" value="Genomic_DNA"/>
</dbReference>
<keyword evidence="2" id="KW-1185">Reference proteome</keyword>
<comment type="caution">
    <text evidence="1">The sequence shown here is derived from an EMBL/GenBank/DDBJ whole genome shotgun (WGS) entry which is preliminary data.</text>
</comment>
<evidence type="ECO:0000313" key="2">
    <source>
        <dbReference type="Proteomes" id="UP001054945"/>
    </source>
</evidence>